<proteinExistence type="predicted"/>
<accession>A0AB38FWT2</accession>
<comment type="caution">
    <text evidence="2">The sequence shown here is derived from an EMBL/GenBank/DDBJ whole genome shotgun (WGS) entry which is preliminary data.</text>
</comment>
<dbReference type="PROSITE" id="PS51257">
    <property type="entry name" value="PROKAR_LIPOPROTEIN"/>
    <property type="match status" value="1"/>
</dbReference>
<evidence type="ECO:0000313" key="2">
    <source>
        <dbReference type="EMBL" id="SQA63536.1"/>
    </source>
</evidence>
<evidence type="ECO:0000256" key="1">
    <source>
        <dbReference type="SAM" id="SignalP"/>
    </source>
</evidence>
<evidence type="ECO:0008006" key="4">
    <source>
        <dbReference type="Google" id="ProtNLM"/>
    </source>
</evidence>
<reference evidence="2 3" key="1">
    <citation type="submission" date="2018-06" db="EMBL/GenBank/DDBJ databases">
        <authorList>
            <consortium name="Pathogen Informatics"/>
            <person name="Doyle S."/>
        </authorList>
    </citation>
    <scope>NUCLEOTIDE SEQUENCE [LARGE SCALE GENOMIC DNA]</scope>
    <source>
        <strain evidence="2 3">NCTC11967</strain>
    </source>
</reference>
<sequence length="150" mass="17277">MSAAVRFLRMAFLLPILLLTACSLTGNYNSDAHRQLVMLQALHMQFIDDATADDEKSIRQDNRDYRLQYRAATLFAEDLGDPLRLSNLRSLNTIYQAQYQRREQQQRPFNAAQEKLFGRQAASAYQQAIRGECLRPRSVCYQGNTNVDIQ</sequence>
<feature type="signal peptide" evidence="1">
    <location>
        <begin position="1"/>
        <end position="25"/>
    </location>
</feature>
<keyword evidence="1" id="KW-0732">Signal</keyword>
<organism evidence="2 3">
    <name type="scientific">Yokenella regensburgei</name>
    <dbReference type="NCBI Taxonomy" id="158877"/>
    <lineage>
        <taxon>Bacteria</taxon>
        <taxon>Pseudomonadati</taxon>
        <taxon>Pseudomonadota</taxon>
        <taxon>Gammaproteobacteria</taxon>
        <taxon>Enterobacterales</taxon>
        <taxon>Enterobacteriaceae</taxon>
        <taxon>Yokenella</taxon>
    </lineage>
</organism>
<protein>
    <recommendedName>
        <fullName evidence="4">Lipoprotein</fullName>
    </recommendedName>
</protein>
<dbReference type="EMBL" id="UAVL01000011">
    <property type="protein sequence ID" value="SQA63536.1"/>
    <property type="molecule type" value="Genomic_DNA"/>
</dbReference>
<dbReference type="AlphaFoldDB" id="A0AB38FWT2"/>
<dbReference type="Proteomes" id="UP000251313">
    <property type="component" value="Unassembled WGS sequence"/>
</dbReference>
<gene>
    <name evidence="2" type="ORF">NCTC11967_02582</name>
</gene>
<name>A0AB38FWT2_9ENTR</name>
<dbReference type="RefSeq" id="WP_072009029.1">
    <property type="nucleotide sequence ID" value="NZ_CP050811.1"/>
</dbReference>
<feature type="chain" id="PRO_5044210529" description="Lipoprotein" evidence="1">
    <location>
        <begin position="26"/>
        <end position="150"/>
    </location>
</feature>
<evidence type="ECO:0000313" key="3">
    <source>
        <dbReference type="Proteomes" id="UP000251313"/>
    </source>
</evidence>